<dbReference type="Proteomes" id="UP000230069">
    <property type="component" value="Unassembled WGS sequence"/>
</dbReference>
<reference evidence="1 2" key="1">
    <citation type="submission" date="2017-09" db="EMBL/GenBank/DDBJ databases">
        <title>WGS assembly of Aquilegia coerulea Goldsmith.</title>
        <authorList>
            <person name="Hodges S."/>
            <person name="Kramer E."/>
            <person name="Nordborg M."/>
            <person name="Tomkins J."/>
            <person name="Borevitz J."/>
            <person name="Derieg N."/>
            <person name="Yan J."/>
            <person name="Mihaltcheva S."/>
            <person name="Hayes R.D."/>
            <person name="Rokhsar D."/>
        </authorList>
    </citation>
    <scope>NUCLEOTIDE SEQUENCE [LARGE SCALE GENOMIC DNA]</scope>
    <source>
        <strain evidence="2">cv. Goldsmith</strain>
    </source>
</reference>
<dbReference type="InParanoid" id="A0A2G5D9M4"/>
<protein>
    <submittedName>
        <fullName evidence="1">Uncharacterized protein</fullName>
    </submittedName>
</protein>
<proteinExistence type="predicted"/>
<keyword evidence="2" id="KW-1185">Reference proteome</keyword>
<evidence type="ECO:0000313" key="2">
    <source>
        <dbReference type="Proteomes" id="UP000230069"/>
    </source>
</evidence>
<evidence type="ECO:0000313" key="1">
    <source>
        <dbReference type="EMBL" id="PIA39907.1"/>
    </source>
</evidence>
<organism evidence="1 2">
    <name type="scientific">Aquilegia coerulea</name>
    <name type="common">Rocky mountain columbine</name>
    <dbReference type="NCBI Taxonomy" id="218851"/>
    <lineage>
        <taxon>Eukaryota</taxon>
        <taxon>Viridiplantae</taxon>
        <taxon>Streptophyta</taxon>
        <taxon>Embryophyta</taxon>
        <taxon>Tracheophyta</taxon>
        <taxon>Spermatophyta</taxon>
        <taxon>Magnoliopsida</taxon>
        <taxon>Ranunculales</taxon>
        <taxon>Ranunculaceae</taxon>
        <taxon>Thalictroideae</taxon>
        <taxon>Aquilegia</taxon>
    </lineage>
</organism>
<sequence>MNVCGPGKSLKVMRVAAGFEVQSSSLHGLLYQHLPISNHCHSLSLLSSSSFIHSFMKCVVSFLCLFQTKKMCVISCAPINYKSEYISLQLMAE</sequence>
<dbReference type="EMBL" id="KZ305043">
    <property type="protein sequence ID" value="PIA39907.1"/>
    <property type="molecule type" value="Genomic_DNA"/>
</dbReference>
<dbReference type="AlphaFoldDB" id="A0A2G5D9M4"/>
<gene>
    <name evidence="1" type="ORF">AQUCO_02600395v1</name>
</gene>
<accession>A0A2G5D9M4</accession>
<name>A0A2G5D9M4_AQUCA</name>